<organism evidence="2 3">
    <name type="scientific">Streptococcus mutans</name>
    <dbReference type="NCBI Taxonomy" id="1309"/>
    <lineage>
        <taxon>Bacteria</taxon>
        <taxon>Bacillati</taxon>
        <taxon>Bacillota</taxon>
        <taxon>Bacilli</taxon>
        <taxon>Lactobacillales</taxon>
        <taxon>Streptococcaceae</taxon>
        <taxon>Streptococcus</taxon>
    </lineage>
</organism>
<feature type="domain" description="Transposase IS204/IS1001/IS1096/IS1165 DDE" evidence="1">
    <location>
        <begin position="16"/>
        <end position="118"/>
    </location>
</feature>
<dbReference type="Proteomes" id="UP000595884">
    <property type="component" value="Chromosome"/>
</dbReference>
<dbReference type="EMBL" id="CP066294">
    <property type="protein sequence ID" value="QQL48105.1"/>
    <property type="molecule type" value="Genomic_DNA"/>
</dbReference>
<evidence type="ECO:0000313" key="2">
    <source>
        <dbReference type="EMBL" id="QQL48105.1"/>
    </source>
</evidence>
<dbReference type="PANTHER" id="PTHR33498">
    <property type="entry name" value="TRANSPOSASE FOR INSERTION SEQUENCE ELEMENT IS1557"/>
    <property type="match status" value="1"/>
</dbReference>
<protein>
    <submittedName>
        <fullName evidence="2">Transposase</fullName>
    </submittedName>
</protein>
<dbReference type="InterPro" id="IPR047951">
    <property type="entry name" value="Transpos_ISL3"/>
</dbReference>
<evidence type="ECO:0000313" key="3">
    <source>
        <dbReference type="Proteomes" id="UP000595884"/>
    </source>
</evidence>
<name>A0AAX1K5N2_STRMG</name>
<reference evidence="3" key="1">
    <citation type="submission" date="2020-12" db="EMBL/GenBank/DDBJ databases">
        <authorList>
            <person name="Wen Z.T."/>
        </authorList>
    </citation>
    <scope>NUCLEOTIDE SEQUENCE [LARGE SCALE GENOMIC DNA]</scope>
    <source>
        <strain evidence="3">27-3</strain>
    </source>
</reference>
<dbReference type="Pfam" id="PF01610">
    <property type="entry name" value="DDE_Tnp_ISL3"/>
    <property type="match status" value="1"/>
</dbReference>
<dbReference type="AlphaFoldDB" id="A0AAX1K5N2"/>
<dbReference type="InterPro" id="IPR002560">
    <property type="entry name" value="Transposase_DDE"/>
</dbReference>
<dbReference type="PANTHER" id="PTHR33498:SF1">
    <property type="entry name" value="TRANSPOSASE FOR INSERTION SEQUENCE ELEMENT IS1557"/>
    <property type="match status" value="1"/>
</dbReference>
<gene>
    <name evidence="2" type="ORF">IGS65_004480</name>
</gene>
<evidence type="ECO:0000259" key="1">
    <source>
        <dbReference type="Pfam" id="PF01610"/>
    </source>
</evidence>
<accession>A0AAX1K5N2</accession>
<sequence>MIYNRTFRAHLSLREIIQKIKAFSPELTGCYDLYQLLLFHFQKKRPDEFFGLIQEALPSVHPIFQTVFRTFIKDRDKVINALKMPYSNAKLEITNNLIKVIKRNAFGFRNFDNFRTRIFIALNIKKEKTNFGAH</sequence>
<proteinExistence type="predicted"/>